<evidence type="ECO:0000313" key="8">
    <source>
        <dbReference type="Proteomes" id="UP000029590"/>
    </source>
</evidence>
<evidence type="ECO:0000313" key="7">
    <source>
        <dbReference type="EMBL" id="KGC19963.1"/>
    </source>
</evidence>
<comment type="subcellular location">
    <subcellularLocation>
        <location evidence="1">Cytoplasm</location>
        <location evidence="1">Nucleoid</location>
    </subcellularLocation>
</comment>
<comment type="similarity">
    <text evidence="2">Belongs to the histone-like protein H-NS family.</text>
</comment>
<dbReference type="Pfam" id="PF00816">
    <property type="entry name" value="Histone_HNS"/>
    <property type="match status" value="1"/>
</dbReference>
<protein>
    <submittedName>
        <fullName evidence="7">H-NS histone family protein</fullName>
    </submittedName>
</protein>
<evidence type="ECO:0000256" key="3">
    <source>
        <dbReference type="ARBA" id="ARBA00022490"/>
    </source>
</evidence>
<dbReference type="GO" id="GO:0003677">
    <property type="term" value="F:DNA binding"/>
    <property type="evidence" value="ECO:0007669"/>
    <property type="project" value="UniProtKB-KW"/>
</dbReference>
<evidence type="ECO:0000256" key="5">
    <source>
        <dbReference type="SAM" id="MobiDB-lite"/>
    </source>
</evidence>
<dbReference type="SMART" id="SM00528">
    <property type="entry name" value="HNS"/>
    <property type="match status" value="1"/>
</dbReference>
<dbReference type="RefSeq" id="WP_036047689.1">
    <property type="nucleotide sequence ID" value="NZ_CADEVY010000012.1"/>
</dbReference>
<organism evidence="7 8">
    <name type="scientific">Burkholderia gladioli</name>
    <name type="common">Pseudomonas marginata</name>
    <name type="synonym">Phytomonas marginata</name>
    <dbReference type="NCBI Taxonomy" id="28095"/>
    <lineage>
        <taxon>Bacteria</taxon>
        <taxon>Pseudomonadati</taxon>
        <taxon>Pseudomonadota</taxon>
        <taxon>Betaproteobacteria</taxon>
        <taxon>Burkholderiales</taxon>
        <taxon>Burkholderiaceae</taxon>
        <taxon>Burkholderia</taxon>
    </lineage>
</organism>
<dbReference type="Proteomes" id="UP000029590">
    <property type="component" value="Unassembled WGS sequence"/>
</dbReference>
<dbReference type="Gene3D" id="4.10.430.30">
    <property type="match status" value="1"/>
</dbReference>
<evidence type="ECO:0000256" key="4">
    <source>
        <dbReference type="ARBA" id="ARBA00023125"/>
    </source>
</evidence>
<gene>
    <name evidence="7" type="ORF">DM48_8092</name>
</gene>
<proteinExistence type="inferred from homology"/>
<keyword evidence="3" id="KW-0963">Cytoplasm</keyword>
<feature type="region of interest" description="Disordered" evidence="5">
    <location>
        <begin position="57"/>
        <end position="84"/>
    </location>
</feature>
<feature type="domain" description="DNA-binding protein H-NS-like C-terminal" evidence="6">
    <location>
        <begin position="59"/>
        <end position="97"/>
    </location>
</feature>
<reference evidence="7 8" key="1">
    <citation type="submission" date="2014-04" db="EMBL/GenBank/DDBJ databases">
        <authorList>
            <person name="Bishop-Lilly K.A."/>
            <person name="Broomall S.M."/>
            <person name="Chain P.S."/>
            <person name="Chertkov O."/>
            <person name="Coyne S.R."/>
            <person name="Daligault H.E."/>
            <person name="Davenport K.W."/>
            <person name="Erkkila T."/>
            <person name="Frey K.G."/>
            <person name="Gibbons H.S."/>
            <person name="Gu W."/>
            <person name="Jaissle J."/>
            <person name="Johnson S.L."/>
            <person name="Koroleva G.I."/>
            <person name="Ladner J.T."/>
            <person name="Lo C.-C."/>
            <person name="Minogue T.D."/>
            <person name="Munk C."/>
            <person name="Palacios G.F."/>
            <person name="Redden C.L."/>
            <person name="Rosenzweig C.N."/>
            <person name="Scholz M.B."/>
            <person name="Teshima H."/>
            <person name="Xu Y."/>
        </authorList>
    </citation>
    <scope>NUCLEOTIDE SEQUENCE [LARGE SCALE GENOMIC DNA]</scope>
    <source>
        <strain evidence="8">gladioli</strain>
    </source>
</reference>
<evidence type="ECO:0000256" key="2">
    <source>
        <dbReference type="ARBA" id="ARBA00010610"/>
    </source>
</evidence>
<keyword evidence="4" id="KW-0238">DNA-binding</keyword>
<dbReference type="KEGG" id="bgo:BM43_7402"/>
<name>A0AAW3FAS4_BURGA</name>
<accession>A0AAW3FAS4</accession>
<evidence type="ECO:0000256" key="1">
    <source>
        <dbReference type="ARBA" id="ARBA00004453"/>
    </source>
</evidence>
<dbReference type="EMBL" id="JPGG01000014">
    <property type="protein sequence ID" value="KGC19963.1"/>
    <property type="molecule type" value="Genomic_DNA"/>
</dbReference>
<dbReference type="AlphaFoldDB" id="A0AAW3FAS4"/>
<dbReference type="GO" id="GO:0009295">
    <property type="term" value="C:nucleoid"/>
    <property type="evidence" value="ECO:0007669"/>
    <property type="project" value="UniProtKB-SubCell"/>
</dbReference>
<dbReference type="SUPFAM" id="SSF81273">
    <property type="entry name" value="H-NS histone-like proteins"/>
    <property type="match status" value="1"/>
</dbReference>
<dbReference type="PANTHER" id="PTHR38097">
    <property type="match status" value="1"/>
</dbReference>
<dbReference type="PANTHER" id="PTHR38097:SF2">
    <property type="entry name" value="DNA-BINDING PROTEIN STPA"/>
    <property type="match status" value="1"/>
</dbReference>
<evidence type="ECO:0000259" key="6">
    <source>
        <dbReference type="SMART" id="SM00528"/>
    </source>
</evidence>
<comment type="caution">
    <text evidence="7">The sequence shown here is derived from an EMBL/GenBank/DDBJ whole genome shotgun (WGS) entry which is preliminary data.</text>
</comment>
<sequence length="105" mass="11629">MTTNSTGYLALLTQLQELDGQIKVALESEREAAIVQIKALMSDLGISIHDLQERPSKRKAARLSSAPLYRDPKTGKTWAGRGRQPAWLGDDPAQFLIQPDLLDDK</sequence>
<dbReference type="InterPro" id="IPR027444">
    <property type="entry name" value="H-NS_C_dom"/>
</dbReference>